<reference evidence="5" key="1">
    <citation type="journal article" date="2023" name="Int. J. Syst. Evol. Microbiol.">
        <title>Mesoterricola silvestris gen. nov., sp. nov., Mesoterricola sediminis sp. nov., Geothrix oryzae sp. nov., Geothrix edaphica sp. nov., Geothrix rubra sp. nov., and Geothrix limicola sp. nov., six novel members of Acidobacteriota isolated from soils.</title>
        <authorList>
            <person name="Itoh H."/>
            <person name="Sugisawa Y."/>
            <person name="Mise K."/>
            <person name="Xu Z."/>
            <person name="Kuniyasu M."/>
            <person name="Ushijima N."/>
            <person name="Kawano K."/>
            <person name="Kobayashi E."/>
            <person name="Shiratori Y."/>
            <person name="Masuda Y."/>
            <person name="Senoo K."/>
        </authorList>
    </citation>
    <scope>NUCLEOTIDE SEQUENCE</scope>
    <source>
        <strain evidence="5">W786</strain>
    </source>
</reference>
<evidence type="ECO:0000313" key="5">
    <source>
        <dbReference type="EMBL" id="BDU77648.1"/>
    </source>
</evidence>
<dbReference type="EMBL" id="AP027081">
    <property type="protein sequence ID" value="BDU77648.1"/>
    <property type="molecule type" value="Genomic_DNA"/>
</dbReference>
<comment type="cofactor">
    <cofactor evidence="1">
        <name>Fe(2+)</name>
        <dbReference type="ChEBI" id="CHEBI:29033"/>
    </cofactor>
</comment>
<dbReference type="Proteomes" id="UP001228113">
    <property type="component" value="Chromosome"/>
</dbReference>
<dbReference type="PANTHER" id="PTHR10696">
    <property type="entry name" value="GAMMA-BUTYROBETAINE HYDROXYLASE-RELATED"/>
    <property type="match status" value="1"/>
</dbReference>
<evidence type="ECO:0000259" key="4">
    <source>
        <dbReference type="Pfam" id="PF02668"/>
    </source>
</evidence>
<dbReference type="GO" id="GO:0016706">
    <property type="term" value="F:2-oxoglutarate-dependent dioxygenase activity"/>
    <property type="evidence" value="ECO:0007669"/>
    <property type="project" value="UniProtKB-ARBA"/>
</dbReference>
<feature type="domain" description="TauD/TfdA-like" evidence="4">
    <location>
        <begin position="32"/>
        <end position="290"/>
    </location>
</feature>
<dbReference type="Gene3D" id="3.60.130.10">
    <property type="entry name" value="Clavaminate synthase-like"/>
    <property type="match status" value="1"/>
</dbReference>
<keyword evidence="2" id="KW-0560">Oxidoreductase</keyword>
<proteinExistence type="predicted"/>
<dbReference type="KEGG" id="msea:METESE_26060"/>
<accession>A0AA48KGQ7</accession>
<dbReference type="InterPro" id="IPR042098">
    <property type="entry name" value="TauD-like_sf"/>
</dbReference>
<dbReference type="GO" id="GO:0017000">
    <property type="term" value="P:antibiotic biosynthetic process"/>
    <property type="evidence" value="ECO:0007669"/>
    <property type="project" value="UniProtKB-KW"/>
</dbReference>
<protein>
    <submittedName>
        <fullName evidence="5">Syringomycin biosynthesis enzyme</fullName>
    </submittedName>
</protein>
<keyword evidence="3" id="KW-0045">Antibiotic biosynthesis</keyword>
<evidence type="ECO:0000256" key="1">
    <source>
        <dbReference type="ARBA" id="ARBA00001954"/>
    </source>
</evidence>
<dbReference type="InterPro" id="IPR003819">
    <property type="entry name" value="TauD/TfdA-like"/>
</dbReference>
<dbReference type="AlphaFoldDB" id="A0AA48KGQ7"/>
<gene>
    <name evidence="5" type="ORF">METESE_26060</name>
</gene>
<dbReference type="SUPFAM" id="SSF51197">
    <property type="entry name" value="Clavaminate synthase-like"/>
    <property type="match status" value="1"/>
</dbReference>
<organism evidence="5 6">
    <name type="scientific">Mesoterricola sediminis</name>
    <dbReference type="NCBI Taxonomy" id="2927980"/>
    <lineage>
        <taxon>Bacteria</taxon>
        <taxon>Pseudomonadati</taxon>
        <taxon>Acidobacteriota</taxon>
        <taxon>Holophagae</taxon>
        <taxon>Holophagales</taxon>
        <taxon>Holophagaceae</taxon>
        <taxon>Mesoterricola</taxon>
    </lineage>
</organism>
<keyword evidence="6" id="KW-1185">Reference proteome</keyword>
<dbReference type="Pfam" id="PF02668">
    <property type="entry name" value="TauD"/>
    <property type="match status" value="1"/>
</dbReference>
<dbReference type="PANTHER" id="PTHR10696:SF56">
    <property type="entry name" value="TAUD_TFDA-LIKE DOMAIN-CONTAINING PROTEIN"/>
    <property type="match status" value="1"/>
</dbReference>
<dbReference type="InterPro" id="IPR050411">
    <property type="entry name" value="AlphaKG_dependent_hydroxylases"/>
</dbReference>
<evidence type="ECO:0000256" key="2">
    <source>
        <dbReference type="ARBA" id="ARBA00023002"/>
    </source>
</evidence>
<evidence type="ECO:0000313" key="6">
    <source>
        <dbReference type="Proteomes" id="UP001228113"/>
    </source>
</evidence>
<name>A0AA48KGQ7_9BACT</name>
<evidence type="ECO:0000256" key="3">
    <source>
        <dbReference type="ARBA" id="ARBA00023194"/>
    </source>
</evidence>
<dbReference type="RefSeq" id="WP_316410369.1">
    <property type="nucleotide sequence ID" value="NZ_AP027081.1"/>
</dbReference>
<sequence>MRANGFKLGSAPGFDIIATEHGHSILDIPQTLLLRQLKRRGAVLFRGFRVDLGTFSAFVRKASHRTAIDPARAWFAPDVQRVDAGTAAVGLHCENGTTPRVPDVVWFYAAIAAREGSQTTLCEGRAVWYRLAPAVKRLFLDHQVLYERTVPEDLWTRYLQHEMPSLPEGSRLDQAQVDRFCASVPGTRMTVNLDRSLSVSVCAALAHPTRFSPRIAWANSLLGPSYNYQAPRITLDNGRPIPAWAMEEITRVTDACTEAIPWQDGDVVAIDNTRTMHGRRKILDCRRTLYTALSYV</sequence>